<dbReference type="EMBL" id="CCAE010000011">
    <property type="protein sequence ID" value="CDN87498.1"/>
    <property type="molecule type" value="Genomic_DNA"/>
</dbReference>
<protein>
    <submittedName>
        <fullName evidence="1">Uncharacterized protein</fullName>
    </submittedName>
</protein>
<proteinExistence type="predicted"/>
<sequence>MKDDFKVHDVARVKAGDLAGMVGVVQERHPGVAGGWATVRVQGVKDDAPVDETRKFKVSELERNHVR</sequence>
<keyword evidence="2" id="KW-1185">Reference proteome</keyword>
<reference evidence="2" key="1">
    <citation type="submission" date="2014-02" db="EMBL/GenBank/DDBJ databases">
        <authorList>
            <person name="Gan H."/>
        </authorList>
    </citation>
    <scope>NUCLEOTIDE SEQUENCE [LARGE SCALE GENOMIC DNA]</scope>
    <source>
        <strain evidence="2">S1</strain>
    </source>
</reference>
<organism evidence="1 2">
    <name type="scientific">Hydrogenophaga intermedia</name>
    <dbReference type="NCBI Taxonomy" id="65786"/>
    <lineage>
        <taxon>Bacteria</taxon>
        <taxon>Pseudomonadati</taxon>
        <taxon>Pseudomonadota</taxon>
        <taxon>Betaproteobacteria</taxon>
        <taxon>Burkholderiales</taxon>
        <taxon>Comamonadaceae</taxon>
        <taxon>Hydrogenophaga</taxon>
    </lineage>
</organism>
<accession>A0A1L1PC24</accession>
<gene>
    <name evidence="1" type="ORF">BN948_01920</name>
</gene>
<evidence type="ECO:0000313" key="2">
    <source>
        <dbReference type="Proteomes" id="UP000028878"/>
    </source>
</evidence>
<dbReference type="AlphaFoldDB" id="A0A1L1PC24"/>
<dbReference type="Proteomes" id="UP000028878">
    <property type="component" value="Unassembled WGS sequence"/>
</dbReference>
<reference evidence="2" key="2">
    <citation type="submission" date="2014-11" db="EMBL/GenBank/DDBJ databases">
        <title>Draft genome sequence of Hydrogenophaga intermedia S1.</title>
        <authorList>
            <person name="Gan H.M."/>
            <person name="Chew T.H."/>
            <person name="Stolz A."/>
        </authorList>
    </citation>
    <scope>NUCLEOTIDE SEQUENCE [LARGE SCALE GENOMIC DNA]</scope>
    <source>
        <strain evidence="2">S1</strain>
    </source>
</reference>
<name>A0A1L1PC24_HYDIT</name>
<evidence type="ECO:0000313" key="1">
    <source>
        <dbReference type="EMBL" id="CDN87498.1"/>
    </source>
</evidence>
<dbReference type="RefSeq" id="WP_035621386.1">
    <property type="nucleotide sequence ID" value="NZ_CCAE010000011.1"/>
</dbReference>